<evidence type="ECO:0000313" key="6">
    <source>
        <dbReference type="EMBL" id="UUT35658.1"/>
    </source>
</evidence>
<dbReference type="GO" id="GO:0005524">
    <property type="term" value="F:ATP binding"/>
    <property type="evidence" value="ECO:0007669"/>
    <property type="project" value="UniProtKB-KW"/>
</dbReference>
<dbReference type="InterPro" id="IPR027417">
    <property type="entry name" value="P-loop_NTPase"/>
</dbReference>
<dbReference type="Gene3D" id="3.40.50.300">
    <property type="entry name" value="P-loop containing nucleotide triphosphate hydrolases"/>
    <property type="match status" value="1"/>
</dbReference>
<dbReference type="InterPro" id="IPR003439">
    <property type="entry name" value="ABC_transporter-like_ATP-bd"/>
</dbReference>
<proteinExistence type="predicted"/>
<keyword evidence="1" id="KW-0813">Transport</keyword>
<keyword evidence="3 6" id="KW-0067">ATP-binding</keyword>
<evidence type="ECO:0000259" key="5">
    <source>
        <dbReference type="PROSITE" id="PS50893"/>
    </source>
</evidence>
<feature type="compositionally biased region" description="Low complexity" evidence="4">
    <location>
        <begin position="141"/>
        <end position="152"/>
    </location>
</feature>
<evidence type="ECO:0000256" key="2">
    <source>
        <dbReference type="ARBA" id="ARBA00022741"/>
    </source>
</evidence>
<protein>
    <submittedName>
        <fullName evidence="6">ATP-binding cassette domain-containing protein</fullName>
    </submittedName>
</protein>
<evidence type="ECO:0000313" key="7">
    <source>
        <dbReference type="Proteomes" id="UP001054811"/>
    </source>
</evidence>
<reference evidence="6" key="1">
    <citation type="submission" date="2022-01" db="EMBL/GenBank/DDBJ databases">
        <title>Microbacterium eymi and Microbacterium rhizovicinus sp. nov., isolated from the rhizospheric soil of Elymus tsukushiensis, a plant native to the Dokdo Islands, Republic of Korea.</title>
        <authorList>
            <person name="Hwang Y.J."/>
        </authorList>
    </citation>
    <scope>NUCLEOTIDE SEQUENCE</scope>
    <source>
        <strain evidence="6">KUDC0405</strain>
    </source>
</reference>
<dbReference type="EMBL" id="CP091139">
    <property type="protein sequence ID" value="UUT35658.1"/>
    <property type="molecule type" value="Genomic_DNA"/>
</dbReference>
<dbReference type="SUPFAM" id="SSF52540">
    <property type="entry name" value="P-loop containing nucleoside triphosphate hydrolases"/>
    <property type="match status" value="1"/>
</dbReference>
<feature type="region of interest" description="Disordered" evidence="4">
    <location>
        <begin position="131"/>
        <end position="165"/>
    </location>
</feature>
<evidence type="ECO:0000256" key="3">
    <source>
        <dbReference type="ARBA" id="ARBA00022840"/>
    </source>
</evidence>
<evidence type="ECO:0000256" key="4">
    <source>
        <dbReference type="SAM" id="MobiDB-lite"/>
    </source>
</evidence>
<gene>
    <name evidence="6" type="ORF">L2X98_20530</name>
</gene>
<feature type="domain" description="ABC transporter" evidence="5">
    <location>
        <begin position="8"/>
        <end position="208"/>
    </location>
</feature>
<dbReference type="PANTHER" id="PTHR45772:SF7">
    <property type="entry name" value="AMINO ACID ABC TRANSPORTER ATP-BINDING PROTEIN"/>
    <property type="match status" value="1"/>
</dbReference>
<keyword evidence="7" id="KW-1185">Reference proteome</keyword>
<dbReference type="InterPro" id="IPR051120">
    <property type="entry name" value="ABC_AA/LPS_Transport"/>
</dbReference>
<keyword evidence="2" id="KW-0547">Nucleotide-binding</keyword>
<dbReference type="PROSITE" id="PS50893">
    <property type="entry name" value="ABC_TRANSPORTER_2"/>
    <property type="match status" value="1"/>
</dbReference>
<evidence type="ECO:0000256" key="1">
    <source>
        <dbReference type="ARBA" id="ARBA00022448"/>
    </source>
</evidence>
<accession>A0ABY5NKF7</accession>
<name>A0ABY5NKF7_9MICO</name>
<sequence>MSARTPLLAASGLHRRFAGVQAVDDVSLQVDRGEVVSIIGPNGSGKTTTLNLIAGTLRPDAGQIELEGRRIDGKGPAAIADAGIARTFQNGRVFGALSVRDNVEVGLHSTLTAIRPFRRLSTVFGLALDRAGGRARRRPGADAGRAPGAGTDVGRRRRRTRPLRVAPAAAGRRLRLHPVVRQPAPHRDRPCPGACSRRSWCWTSRRPG</sequence>
<dbReference type="Proteomes" id="UP001054811">
    <property type="component" value="Chromosome"/>
</dbReference>
<dbReference type="Pfam" id="PF00005">
    <property type="entry name" value="ABC_tran"/>
    <property type="match status" value="1"/>
</dbReference>
<dbReference type="PANTHER" id="PTHR45772">
    <property type="entry name" value="CONSERVED COMPONENT OF ABC TRANSPORTER FOR NATURAL AMINO ACIDS-RELATED"/>
    <property type="match status" value="1"/>
</dbReference>
<organism evidence="6 7">
    <name type="scientific">Microbacterium elymi</name>
    <dbReference type="NCBI Taxonomy" id="2909587"/>
    <lineage>
        <taxon>Bacteria</taxon>
        <taxon>Bacillati</taxon>
        <taxon>Actinomycetota</taxon>
        <taxon>Actinomycetes</taxon>
        <taxon>Micrococcales</taxon>
        <taxon>Microbacteriaceae</taxon>
        <taxon>Microbacterium</taxon>
    </lineage>
</organism>
<dbReference type="RefSeq" id="WP_259612274.1">
    <property type="nucleotide sequence ID" value="NZ_CP091139.2"/>
</dbReference>